<dbReference type="AlphaFoldDB" id="A0AAV7SNU6"/>
<evidence type="ECO:0000313" key="2">
    <source>
        <dbReference type="Proteomes" id="UP001066276"/>
    </source>
</evidence>
<keyword evidence="2" id="KW-1185">Reference proteome</keyword>
<sequence length="142" mass="16043">MSATTRLPGCGLRQVFSVVSPLRSPCRFQVLHNANNLQFAVLFMGLVNMRETSIEACMLKARGSFPFDSPRVSHQRVSHFPQQSASSWSVCRHTPQFGWLRNDVARCISTNVVALETETSTCDAMLPSFRNWSPSRRNARRI</sequence>
<name>A0AAV7SNU6_PLEWA</name>
<reference evidence="1" key="1">
    <citation type="journal article" date="2022" name="bioRxiv">
        <title>Sequencing and chromosome-scale assembly of the giantPleurodeles waltlgenome.</title>
        <authorList>
            <person name="Brown T."/>
            <person name="Elewa A."/>
            <person name="Iarovenko S."/>
            <person name="Subramanian E."/>
            <person name="Araus A.J."/>
            <person name="Petzold A."/>
            <person name="Susuki M."/>
            <person name="Suzuki K.-i.T."/>
            <person name="Hayashi T."/>
            <person name="Toyoda A."/>
            <person name="Oliveira C."/>
            <person name="Osipova E."/>
            <person name="Leigh N.D."/>
            <person name="Simon A."/>
            <person name="Yun M.H."/>
        </authorList>
    </citation>
    <scope>NUCLEOTIDE SEQUENCE</scope>
    <source>
        <strain evidence="1">20211129_DDA</strain>
        <tissue evidence="1">Liver</tissue>
    </source>
</reference>
<dbReference type="Proteomes" id="UP001066276">
    <property type="component" value="Chromosome 4_2"/>
</dbReference>
<proteinExistence type="predicted"/>
<gene>
    <name evidence="1" type="ORF">NDU88_006122</name>
</gene>
<dbReference type="EMBL" id="JANPWB010000008">
    <property type="protein sequence ID" value="KAJ1165705.1"/>
    <property type="molecule type" value="Genomic_DNA"/>
</dbReference>
<evidence type="ECO:0000313" key="1">
    <source>
        <dbReference type="EMBL" id="KAJ1165705.1"/>
    </source>
</evidence>
<protein>
    <submittedName>
        <fullName evidence="1">Uncharacterized protein</fullName>
    </submittedName>
</protein>
<accession>A0AAV7SNU6</accession>
<comment type="caution">
    <text evidence="1">The sequence shown here is derived from an EMBL/GenBank/DDBJ whole genome shotgun (WGS) entry which is preliminary data.</text>
</comment>
<organism evidence="1 2">
    <name type="scientific">Pleurodeles waltl</name>
    <name type="common">Iberian ribbed newt</name>
    <dbReference type="NCBI Taxonomy" id="8319"/>
    <lineage>
        <taxon>Eukaryota</taxon>
        <taxon>Metazoa</taxon>
        <taxon>Chordata</taxon>
        <taxon>Craniata</taxon>
        <taxon>Vertebrata</taxon>
        <taxon>Euteleostomi</taxon>
        <taxon>Amphibia</taxon>
        <taxon>Batrachia</taxon>
        <taxon>Caudata</taxon>
        <taxon>Salamandroidea</taxon>
        <taxon>Salamandridae</taxon>
        <taxon>Pleurodelinae</taxon>
        <taxon>Pleurodeles</taxon>
    </lineage>
</organism>